<dbReference type="InterPro" id="IPR008927">
    <property type="entry name" value="6-PGluconate_DH-like_C_sf"/>
</dbReference>
<keyword evidence="6" id="KW-0570">Pentose shunt</keyword>
<keyword evidence="4" id="KW-0560">Oxidoreductase</keyword>
<evidence type="ECO:0000313" key="10">
    <source>
        <dbReference type="Proteomes" id="UP000287124"/>
    </source>
</evidence>
<feature type="compositionally biased region" description="Basic residues" evidence="7">
    <location>
        <begin position="576"/>
        <end position="587"/>
    </location>
</feature>
<dbReference type="InterPro" id="IPR006115">
    <property type="entry name" value="6PGDH_NADP-bd"/>
</dbReference>
<dbReference type="SMART" id="SM01350">
    <property type="entry name" value="6PGD"/>
    <property type="match status" value="1"/>
</dbReference>
<dbReference type="GO" id="GO:0006098">
    <property type="term" value="P:pentose-phosphate shunt"/>
    <property type="evidence" value="ECO:0007669"/>
    <property type="project" value="UniProtKB-UniPathway"/>
</dbReference>
<dbReference type="InterPro" id="IPR006114">
    <property type="entry name" value="6PGDH_C"/>
</dbReference>
<evidence type="ECO:0000256" key="1">
    <source>
        <dbReference type="ARBA" id="ARBA00004874"/>
    </source>
</evidence>
<comment type="pathway">
    <text evidence="1">Carbohydrate degradation; pentose phosphate pathway; D-ribulose 5-phosphate from D-glucose 6-phosphate (oxidative stage): step 3/3.</text>
</comment>
<dbReference type="EC" id="1.1.1.44" evidence="3"/>
<accession>A0A430KZY5</accession>
<dbReference type="EMBL" id="MIKF01000653">
    <property type="protein sequence ID" value="RTE69020.1"/>
    <property type="molecule type" value="Genomic_DNA"/>
</dbReference>
<dbReference type="GO" id="GO:0050661">
    <property type="term" value="F:NADP binding"/>
    <property type="evidence" value="ECO:0007669"/>
    <property type="project" value="InterPro"/>
</dbReference>
<sequence length="604" mass="66250">MEITKVGIIGAGTMGGAIALLFADNGLDVSVHDTSQSSLDKVSSDAQAAGISERVHICKDYDVLCQGLGTPKVFMISLPNGRPGDAVVKQLQPYLKKGDILIDGSNENYERTQSRQDLLRPLGVAYIGLGISGGSFGARYGPSLMPGGEKWAVEQVLPLLASIAAKDDHGHPCVTNIGPGGSGHFVKMIHNGIEHGVMSSLCEAWELMDKCLKMTGDEIGQVFDSWHADGELRGNFLVSISGPICRTKSRIDGGSLLHQIRDAVVQDANDSEGTGVWANVEAVASHVPAPSLTTAHYLRLASADVHQRSAVNASIGSFSPKPFEVAPDQRASILEQLRQAVYVTILVCFTQGFDVLERKNLQEDWGIDMTRVLAIWRAGCIIKSDYLFDLLDAAYAQNFSAHPLCRQEIADEIKKFWPSLKAIVLEGLKADAHVPCLSATLEYLKYIGGTDLPTCFTEAQLDSFGSHGFDLKIEPLRHLLKDEDEEPQWSLARGLLKVALRPFVNEESSSPVHFWFDSIFFPQFKDKPALSFVLQFDKRLVQDAHIKEGITELSDFDWERRQSQSFSARTAPFTRKPGKAQKGKPVHNCKYPEYDLHTSGTSQV</sequence>
<dbReference type="InterPro" id="IPR013328">
    <property type="entry name" value="6PGD_dom2"/>
</dbReference>
<dbReference type="GO" id="GO:0004616">
    <property type="term" value="F:phosphogluconate dehydrogenase (decarboxylating) activity"/>
    <property type="evidence" value="ECO:0007669"/>
    <property type="project" value="UniProtKB-EC"/>
</dbReference>
<dbReference type="Pfam" id="PF00393">
    <property type="entry name" value="6PGD"/>
    <property type="match status" value="1"/>
</dbReference>
<dbReference type="UniPathway" id="UPA00115">
    <property type="reaction ID" value="UER00410"/>
</dbReference>
<dbReference type="Pfam" id="PF03446">
    <property type="entry name" value="NAD_binding_2"/>
    <property type="match status" value="1"/>
</dbReference>
<evidence type="ECO:0000256" key="4">
    <source>
        <dbReference type="ARBA" id="ARBA00023002"/>
    </source>
</evidence>
<feature type="region of interest" description="Disordered" evidence="7">
    <location>
        <begin position="567"/>
        <end position="604"/>
    </location>
</feature>
<dbReference type="Proteomes" id="UP000287124">
    <property type="component" value="Unassembled WGS sequence"/>
</dbReference>
<comment type="similarity">
    <text evidence="2">Belongs to the 6-phosphogluconate dehydrogenase family.</text>
</comment>
<dbReference type="InterPro" id="IPR006183">
    <property type="entry name" value="Pgluconate_DH"/>
</dbReference>
<organism evidence="9 10">
    <name type="scientific">Fusarium euwallaceae</name>
    <dbReference type="NCBI Taxonomy" id="1147111"/>
    <lineage>
        <taxon>Eukaryota</taxon>
        <taxon>Fungi</taxon>
        <taxon>Dikarya</taxon>
        <taxon>Ascomycota</taxon>
        <taxon>Pezizomycotina</taxon>
        <taxon>Sordariomycetes</taxon>
        <taxon>Hypocreomycetidae</taxon>
        <taxon>Hypocreales</taxon>
        <taxon>Nectriaceae</taxon>
        <taxon>Fusarium</taxon>
        <taxon>Fusarium solani species complex</taxon>
    </lineage>
</organism>
<dbReference type="PRINTS" id="PR00076">
    <property type="entry name" value="6PGDHDRGNASE"/>
</dbReference>
<comment type="caution">
    <text evidence="9">The sequence shown here is derived from an EMBL/GenBank/DDBJ whole genome shotgun (WGS) entry which is preliminary data.</text>
</comment>
<proteinExistence type="inferred from homology"/>
<evidence type="ECO:0000256" key="6">
    <source>
        <dbReference type="ARBA" id="ARBA00023126"/>
    </source>
</evidence>
<dbReference type="AlphaFoldDB" id="A0A430KZY5"/>
<dbReference type="InterPro" id="IPR036291">
    <property type="entry name" value="NAD(P)-bd_dom_sf"/>
</dbReference>
<evidence type="ECO:0000256" key="5">
    <source>
        <dbReference type="ARBA" id="ARBA00023064"/>
    </source>
</evidence>
<protein>
    <recommendedName>
        <fullName evidence="3">phosphogluconate dehydrogenase (NADP(+)-dependent, decarboxylating)</fullName>
        <ecNumber evidence="3">1.1.1.44</ecNumber>
    </recommendedName>
</protein>
<evidence type="ECO:0000256" key="3">
    <source>
        <dbReference type="ARBA" id="ARBA00013011"/>
    </source>
</evidence>
<evidence type="ECO:0000256" key="2">
    <source>
        <dbReference type="ARBA" id="ARBA00008419"/>
    </source>
</evidence>
<dbReference type="SUPFAM" id="SSF51735">
    <property type="entry name" value="NAD(P)-binding Rossmann-fold domains"/>
    <property type="match status" value="1"/>
</dbReference>
<dbReference type="GO" id="GO:0019521">
    <property type="term" value="P:D-gluconate metabolic process"/>
    <property type="evidence" value="ECO:0007669"/>
    <property type="project" value="UniProtKB-KW"/>
</dbReference>
<gene>
    <name evidence="9" type="ORF">BHE90_016600</name>
</gene>
<evidence type="ECO:0000259" key="8">
    <source>
        <dbReference type="SMART" id="SM01350"/>
    </source>
</evidence>
<keyword evidence="5" id="KW-0311">Gluconate utilization</keyword>
<evidence type="ECO:0000256" key="7">
    <source>
        <dbReference type="SAM" id="MobiDB-lite"/>
    </source>
</evidence>
<dbReference type="PANTHER" id="PTHR11811">
    <property type="entry name" value="6-PHOSPHOGLUCONATE DEHYDROGENASE"/>
    <property type="match status" value="1"/>
</dbReference>
<dbReference type="SUPFAM" id="SSF48179">
    <property type="entry name" value="6-phosphogluconate dehydrogenase C-terminal domain-like"/>
    <property type="match status" value="1"/>
</dbReference>
<evidence type="ECO:0000313" key="9">
    <source>
        <dbReference type="EMBL" id="RTE69020.1"/>
    </source>
</evidence>
<name>A0A430KZY5_9HYPO</name>
<dbReference type="Gene3D" id="3.40.50.720">
    <property type="entry name" value="NAD(P)-binding Rossmann-like Domain"/>
    <property type="match status" value="1"/>
</dbReference>
<dbReference type="Gene3D" id="1.10.1040.10">
    <property type="entry name" value="N-(1-d-carboxylethyl)-l-norvaline Dehydrogenase, domain 2"/>
    <property type="match status" value="1"/>
</dbReference>
<reference evidence="9 10" key="1">
    <citation type="submission" date="2017-06" db="EMBL/GenBank/DDBJ databases">
        <title>Comparative genomic analysis of Ambrosia Fusariam Clade fungi.</title>
        <authorList>
            <person name="Stajich J.E."/>
            <person name="Carrillo J."/>
            <person name="Kijimoto T."/>
            <person name="Eskalen A."/>
            <person name="O'Donnell K."/>
            <person name="Kasson M."/>
        </authorList>
    </citation>
    <scope>NUCLEOTIDE SEQUENCE [LARGE SCALE GENOMIC DNA]</scope>
    <source>
        <strain evidence="9 10">UCR1854</strain>
    </source>
</reference>
<keyword evidence="10" id="KW-1185">Reference proteome</keyword>
<feature type="domain" description="6-phosphogluconate dehydrogenase C-terminal" evidence="8">
    <location>
        <begin position="183"/>
        <end position="490"/>
    </location>
</feature>